<keyword evidence="3" id="KW-0378">Hydrolase</keyword>
<gene>
    <name evidence="5" type="ORF">C8J25_101556</name>
</gene>
<protein>
    <recommendedName>
        <fullName evidence="2">phospholipase C</fullName>
        <ecNumber evidence="2">3.1.4.3</ecNumber>
    </recommendedName>
</protein>
<dbReference type="RefSeq" id="WP_107952116.1">
    <property type="nucleotide sequence ID" value="NZ_QAYE01000001.1"/>
</dbReference>
<dbReference type="PANTHER" id="PTHR31956">
    <property type="entry name" value="NON-SPECIFIC PHOSPHOLIPASE C4-RELATED"/>
    <property type="match status" value="1"/>
</dbReference>
<accession>A0A2T5UC43</accession>
<dbReference type="OrthoDB" id="9770871at2"/>
<dbReference type="PANTHER" id="PTHR31956:SF36">
    <property type="entry name" value="NON-HEMOLYTIC PHOSPHOLIPASE C"/>
    <property type="match status" value="1"/>
</dbReference>
<evidence type="ECO:0000313" key="6">
    <source>
        <dbReference type="Proteomes" id="UP000244013"/>
    </source>
</evidence>
<dbReference type="GO" id="GO:0034480">
    <property type="term" value="F:phosphatidylcholine phospholipase C activity"/>
    <property type="evidence" value="ECO:0007669"/>
    <property type="project" value="UniProtKB-EC"/>
</dbReference>
<comment type="similarity">
    <text evidence="1">Belongs to the bacterial phospholipase C family.</text>
</comment>
<reference evidence="5 6" key="1">
    <citation type="submission" date="2018-04" db="EMBL/GenBank/DDBJ databases">
        <title>Genomic Encyclopedia of Type Strains, Phase III (KMG-III): the genomes of soil and plant-associated and newly described type strains.</title>
        <authorList>
            <person name="Whitman W."/>
        </authorList>
    </citation>
    <scope>NUCLEOTIDE SEQUENCE [LARGE SCALE GENOMIC DNA]</scope>
    <source>
        <strain evidence="5 6">MA-olki</strain>
    </source>
</reference>
<sequence length="699" mass="76355">MTEVSRRTLLAAGLSGATLSTFPAAIARAAAIAPEVKTGSIMDVEHVVILMQENRGFDHYFGSLRGVRGFADRLPIPVPSEADATKPAPVWYQSDRTAPGGARTVLPFHLATRTNFDLMRMEGTPHSWPDAQRGWDEGRMAHWPEAKSQRAMGHYRREDIPFQFALAEAFTVCDAYHCSVQTGTNTNRLFLWSGTNDPGGTLGGPAIGNSHDSFPADGGAADPYRWTTVVERLQAKGVDWRIYQDMADNFTDNPLVGFAAFRDAHQGGGDAALRERALTTRGLDVLRADVLAGRLPQVSYVIATAKGSEHPGPSSPAQGAAYTAEMLDALTADPKVWARTVLLVMFDENDGFFDHVPPPAPPSHAADGTLLGGSTVDLDGGYHLHPSKSDAALDLPAYRGRAYGLGPRVPMYVVSPWSRGGWVNSPVFDHTSVIRFLERRFDFHEPNIAPWRRAVCGDLTSAFDFTAADPAPFAAMPDPRPDAVRAAAIPKQISPQAPAGSLHPWQEPGIRRARPLPYALAVSERIADRALHLRFETEGTQAAVFHVYDRTALAQPPRRFTVEPGHALDGHWPFDDAGLYDLWVLGPNGFHRHFAGSGNDPAHLYRMQWITTADDLVLRLPGSQRDHGLVASVAALGTSPKVMPLAETRYRWPLRDNFGWYDVTVTTATAPRFRRRVSGRVDASGRITCSDPFPPDAHA</sequence>
<dbReference type="Pfam" id="PF05506">
    <property type="entry name" value="PLipase_C_C"/>
    <property type="match status" value="1"/>
</dbReference>
<proteinExistence type="inferred from homology"/>
<dbReference type="NCBIfam" id="TIGR03396">
    <property type="entry name" value="PC_PLC"/>
    <property type="match status" value="1"/>
</dbReference>
<dbReference type="InterPro" id="IPR017850">
    <property type="entry name" value="Alkaline_phosphatase_core_sf"/>
</dbReference>
<dbReference type="Gene3D" id="3.40.720.10">
    <property type="entry name" value="Alkaline Phosphatase, subunit A"/>
    <property type="match status" value="2"/>
</dbReference>
<evidence type="ECO:0000256" key="1">
    <source>
        <dbReference type="ARBA" id="ARBA00009717"/>
    </source>
</evidence>
<dbReference type="InterPro" id="IPR006311">
    <property type="entry name" value="TAT_signal"/>
</dbReference>
<dbReference type="InterPro" id="IPR008475">
    <property type="entry name" value="PLipase_C_C"/>
</dbReference>
<feature type="domain" description="Bacterial phospholipase C C-terminal" evidence="4">
    <location>
        <begin position="513"/>
        <end position="596"/>
    </location>
</feature>
<evidence type="ECO:0000259" key="4">
    <source>
        <dbReference type="Pfam" id="PF05506"/>
    </source>
</evidence>
<evidence type="ECO:0000256" key="2">
    <source>
        <dbReference type="ARBA" id="ARBA00012018"/>
    </source>
</evidence>
<dbReference type="EMBL" id="QAYE01000001">
    <property type="protein sequence ID" value="PTW49053.1"/>
    <property type="molecule type" value="Genomic_DNA"/>
</dbReference>
<dbReference type="EC" id="3.1.4.3" evidence="2"/>
<organism evidence="5 6">
    <name type="scientific">Sphingomonas faeni</name>
    <dbReference type="NCBI Taxonomy" id="185950"/>
    <lineage>
        <taxon>Bacteria</taxon>
        <taxon>Pseudomonadati</taxon>
        <taxon>Pseudomonadota</taxon>
        <taxon>Alphaproteobacteria</taxon>
        <taxon>Sphingomonadales</taxon>
        <taxon>Sphingomonadaceae</taxon>
        <taxon>Sphingomonas</taxon>
    </lineage>
</organism>
<dbReference type="GO" id="GO:0016042">
    <property type="term" value="P:lipid catabolic process"/>
    <property type="evidence" value="ECO:0007669"/>
    <property type="project" value="InterPro"/>
</dbReference>
<comment type="caution">
    <text evidence="5">The sequence shown here is derived from an EMBL/GenBank/DDBJ whole genome shotgun (WGS) entry which is preliminary data.</text>
</comment>
<dbReference type="PROSITE" id="PS51318">
    <property type="entry name" value="TAT"/>
    <property type="match status" value="1"/>
</dbReference>
<dbReference type="GeneID" id="91004645"/>
<dbReference type="Pfam" id="PF04185">
    <property type="entry name" value="Phosphoesterase"/>
    <property type="match status" value="1"/>
</dbReference>
<dbReference type="Proteomes" id="UP000244013">
    <property type="component" value="Unassembled WGS sequence"/>
</dbReference>
<name>A0A2T5UC43_9SPHN</name>
<evidence type="ECO:0000256" key="3">
    <source>
        <dbReference type="ARBA" id="ARBA00022801"/>
    </source>
</evidence>
<dbReference type="InterPro" id="IPR007312">
    <property type="entry name" value="Phosphoesterase"/>
</dbReference>
<dbReference type="InterPro" id="IPR017767">
    <property type="entry name" value="PC-PLC"/>
</dbReference>
<evidence type="ECO:0000313" key="5">
    <source>
        <dbReference type="EMBL" id="PTW49053.1"/>
    </source>
</evidence>
<dbReference type="AlphaFoldDB" id="A0A2T5UC43"/>